<gene>
    <name evidence="2" type="ORF">DMC30DRAFT_405109</name>
</gene>
<keyword evidence="3" id="KW-1185">Reference proteome</keyword>
<evidence type="ECO:0000256" key="1">
    <source>
        <dbReference type="SAM" id="MobiDB-lite"/>
    </source>
</evidence>
<evidence type="ECO:0000313" key="2">
    <source>
        <dbReference type="EMBL" id="TNY17704.1"/>
    </source>
</evidence>
<evidence type="ECO:0000313" key="3">
    <source>
        <dbReference type="Proteomes" id="UP000311382"/>
    </source>
</evidence>
<sequence length="455" mass="49795">MPVRLGERWELRHGLDVGEGDRLLAFTTLHGLAAVRSRAPAGRAVAGERRAVAGERRAAAGQRRAPAAVAGERRAVAGERRAPAGERRAPAAVAGERRAVAGRAAPGRQRAARRRSRTLRRRRTRRRGRGARNDVLSIAAAAVRATLLVAPALLPASLSPSPAVVPAVARVRVATLRCTAFCRSPALRRDVGLDGAVLVVALLEQRSAVLCVGAGRTIPALGRRRGVVQVGRSASRWCAQGRRLRLGRRRRRRRRRRRGGRGCWKSRRGIRWRDSRRRRRGGVVTSTRLARGSLPGSEVFGRVRCGLGRMGRCRLAVARDRRLRAGGRLKRERSGDDATRRLRLGSEAPLGRLGLGGRHVASAAVRRRNEGLTGLRLSAYGLGGRRRVHSRHSGLGSSDGRRARGRLGDERERDGRSRAQETEALAVLRVRSEDLTGRKGRRVTIEFVAEPDTLR</sequence>
<accession>A0A5C5FP29</accession>
<feature type="region of interest" description="Disordered" evidence="1">
    <location>
        <begin position="386"/>
        <end position="420"/>
    </location>
</feature>
<proteinExistence type="predicted"/>
<dbReference type="EMBL" id="SOZI01000181">
    <property type="protein sequence ID" value="TNY17704.1"/>
    <property type="molecule type" value="Genomic_DNA"/>
</dbReference>
<organism evidence="2 3">
    <name type="scientific">Rhodotorula diobovata</name>
    <dbReference type="NCBI Taxonomy" id="5288"/>
    <lineage>
        <taxon>Eukaryota</taxon>
        <taxon>Fungi</taxon>
        <taxon>Dikarya</taxon>
        <taxon>Basidiomycota</taxon>
        <taxon>Pucciniomycotina</taxon>
        <taxon>Microbotryomycetes</taxon>
        <taxon>Sporidiobolales</taxon>
        <taxon>Sporidiobolaceae</taxon>
        <taxon>Rhodotorula</taxon>
    </lineage>
</organism>
<name>A0A5C5FP29_9BASI</name>
<feature type="compositionally biased region" description="Basic and acidic residues" evidence="1">
    <location>
        <begin position="399"/>
        <end position="420"/>
    </location>
</feature>
<feature type="compositionally biased region" description="Basic residues" evidence="1">
    <location>
        <begin position="110"/>
        <end position="130"/>
    </location>
</feature>
<dbReference type="Proteomes" id="UP000311382">
    <property type="component" value="Unassembled WGS sequence"/>
</dbReference>
<reference evidence="2 3" key="1">
    <citation type="submission" date="2019-03" db="EMBL/GenBank/DDBJ databases">
        <title>Rhodosporidium diobovatum UCD-FST 08-225 genome sequencing, assembly, and annotation.</title>
        <authorList>
            <person name="Fakankun I.U."/>
            <person name="Fristensky B."/>
            <person name="Levin D.B."/>
        </authorList>
    </citation>
    <scope>NUCLEOTIDE SEQUENCE [LARGE SCALE GENOMIC DNA]</scope>
    <source>
        <strain evidence="2 3">UCD-FST 08-225</strain>
    </source>
</reference>
<feature type="region of interest" description="Disordered" evidence="1">
    <location>
        <begin position="99"/>
        <end position="131"/>
    </location>
</feature>
<protein>
    <submittedName>
        <fullName evidence="2">Uncharacterized protein</fullName>
    </submittedName>
</protein>
<dbReference type="STRING" id="5288.A0A5C5FP29"/>
<dbReference type="AlphaFoldDB" id="A0A5C5FP29"/>
<comment type="caution">
    <text evidence="2">The sequence shown here is derived from an EMBL/GenBank/DDBJ whole genome shotgun (WGS) entry which is preliminary data.</text>
</comment>